<dbReference type="Proteomes" id="UP000019262">
    <property type="component" value="Chromosome"/>
</dbReference>
<feature type="region of interest" description="Disordered" evidence="1">
    <location>
        <begin position="1"/>
        <end position="35"/>
    </location>
</feature>
<dbReference type="EMBL" id="CP005829">
    <property type="protein sequence ID" value="AHH08606.1"/>
    <property type="molecule type" value="Genomic_DNA"/>
</dbReference>
<accession>W5SU85</accession>
<gene>
    <name evidence="2" type="ORF">BAN_0900011</name>
</gene>
<organism evidence="2 3">
    <name type="scientific">Borrelia anserina BA2</name>
    <dbReference type="NCBI Taxonomy" id="1313293"/>
    <lineage>
        <taxon>Bacteria</taxon>
        <taxon>Pseudomonadati</taxon>
        <taxon>Spirochaetota</taxon>
        <taxon>Spirochaetia</taxon>
        <taxon>Spirochaetales</taxon>
        <taxon>Borreliaceae</taxon>
        <taxon>Borrelia</taxon>
    </lineage>
</organism>
<protein>
    <submittedName>
        <fullName evidence="2">Uncharacterized protein</fullName>
    </submittedName>
</protein>
<feature type="compositionally biased region" description="Polar residues" evidence="1">
    <location>
        <begin position="1"/>
        <end position="22"/>
    </location>
</feature>
<dbReference type="HOGENOM" id="CLU_3363627_0_0_12"/>
<evidence type="ECO:0000313" key="2">
    <source>
        <dbReference type="EMBL" id="AHH08606.1"/>
    </source>
</evidence>
<evidence type="ECO:0000313" key="3">
    <source>
        <dbReference type="Proteomes" id="UP000019262"/>
    </source>
</evidence>
<proteinExistence type="predicted"/>
<evidence type="ECO:0000256" key="1">
    <source>
        <dbReference type="SAM" id="MobiDB-lite"/>
    </source>
</evidence>
<dbReference type="AlphaFoldDB" id="W5SU85"/>
<sequence>MQFKQSQINSILSNNPKNNPISRPTIDKIKKQKNN</sequence>
<reference evidence="2 3" key="1">
    <citation type="submission" date="2013-04" db="EMBL/GenBank/DDBJ databases">
        <title>Comparative Genomics of Relapsing Fever Spirochetes.</title>
        <authorList>
            <person name="Schwan T.G."/>
            <person name="Raffel S.J."/>
            <person name="Porcella S.F."/>
            <person name="Martens C.A."/>
            <person name="Bruno D.P."/>
            <person name="Rickefs S.M."/>
            <person name="Barbian K.B."/>
        </authorList>
    </citation>
    <scope>NUCLEOTIDE SEQUENCE [LARGE SCALE GENOMIC DNA]</scope>
    <source>
        <strain evidence="2 3">BA2</strain>
    </source>
</reference>
<name>W5SU85_BORAN</name>